<feature type="transmembrane region" description="Helical" evidence="1">
    <location>
        <begin position="91"/>
        <end position="113"/>
    </location>
</feature>
<dbReference type="RefSeq" id="WP_146989895.1">
    <property type="nucleotide sequence ID" value="NZ_CP042392.1"/>
</dbReference>
<dbReference type="AlphaFoldDB" id="A0A5B8TK44"/>
<sequence>MFTSYREFWQNILTWNKTATRRQYWWPVIINYFLGIILTALLQVILGHPWSEIYTWTDLGANTAGNVILLLVWIATFTLKARRLHDTDRSAGWILIELIPIIGTIWFFILTLLPSRPSTRWPQNQAE</sequence>
<proteinExistence type="predicted"/>
<name>A0A5B8TK44_9LACO</name>
<dbReference type="EMBL" id="CP042392">
    <property type="protein sequence ID" value="QEA53566.1"/>
    <property type="molecule type" value="Genomic_DNA"/>
</dbReference>
<evidence type="ECO:0000313" key="2">
    <source>
        <dbReference type="EMBL" id="QEA53566.1"/>
    </source>
</evidence>
<organism evidence="2 3">
    <name type="scientific">Loigolactobacillus coryniformis</name>
    <dbReference type="NCBI Taxonomy" id="1610"/>
    <lineage>
        <taxon>Bacteria</taxon>
        <taxon>Bacillati</taxon>
        <taxon>Bacillota</taxon>
        <taxon>Bacilli</taxon>
        <taxon>Lactobacillales</taxon>
        <taxon>Lactobacillaceae</taxon>
        <taxon>Loigolactobacillus</taxon>
    </lineage>
</organism>
<feature type="transmembrane region" description="Helical" evidence="1">
    <location>
        <begin position="59"/>
        <end position="79"/>
    </location>
</feature>
<evidence type="ECO:0000256" key="1">
    <source>
        <dbReference type="SAM" id="Phobius"/>
    </source>
</evidence>
<dbReference type="Proteomes" id="UP000321772">
    <property type="component" value="Chromosome"/>
</dbReference>
<dbReference type="InterPro" id="IPR008523">
    <property type="entry name" value="DUF805"/>
</dbReference>
<keyword evidence="1" id="KW-0812">Transmembrane</keyword>
<reference evidence="2 3" key="1">
    <citation type="submission" date="2019-06" db="EMBL/GenBank/DDBJ databases">
        <title>Genome analyses of bacteria isolated from kimchi.</title>
        <authorList>
            <person name="Lee S."/>
            <person name="Ahn S."/>
            <person name="Roh S."/>
        </authorList>
    </citation>
    <scope>NUCLEOTIDE SEQUENCE [LARGE SCALE GENOMIC DNA]</scope>
    <source>
        <strain evidence="2 3">CBA3616</strain>
    </source>
</reference>
<feature type="transmembrane region" description="Helical" evidence="1">
    <location>
        <begin position="24"/>
        <end position="47"/>
    </location>
</feature>
<evidence type="ECO:0000313" key="3">
    <source>
        <dbReference type="Proteomes" id="UP000321772"/>
    </source>
</evidence>
<accession>A0A5B8TK44</accession>
<dbReference type="PANTHER" id="PTHR34980:SF2">
    <property type="entry name" value="INNER MEMBRANE PROTEIN YHAH-RELATED"/>
    <property type="match status" value="1"/>
</dbReference>
<protein>
    <submittedName>
        <fullName evidence="2">DUF805 domain-containing protein</fullName>
    </submittedName>
</protein>
<gene>
    <name evidence="2" type="ORF">FGL77_09945</name>
</gene>
<dbReference type="PANTHER" id="PTHR34980">
    <property type="entry name" value="INNER MEMBRANE PROTEIN-RELATED-RELATED"/>
    <property type="match status" value="1"/>
</dbReference>
<keyword evidence="1" id="KW-0472">Membrane</keyword>
<dbReference type="Pfam" id="PF05656">
    <property type="entry name" value="DUF805"/>
    <property type="match status" value="1"/>
</dbReference>
<dbReference type="GO" id="GO:0005886">
    <property type="term" value="C:plasma membrane"/>
    <property type="evidence" value="ECO:0007669"/>
    <property type="project" value="TreeGrafter"/>
</dbReference>
<keyword evidence="1" id="KW-1133">Transmembrane helix</keyword>